<evidence type="ECO:0000256" key="7">
    <source>
        <dbReference type="ARBA" id="ARBA00023212"/>
    </source>
</evidence>
<accession>A0AAD7T5X0</accession>
<evidence type="ECO:0000256" key="10">
    <source>
        <dbReference type="ARBA" id="ARBA00046435"/>
    </source>
</evidence>
<evidence type="ECO:0000256" key="8">
    <source>
        <dbReference type="ARBA" id="ARBA00023273"/>
    </source>
</evidence>
<dbReference type="Pfam" id="PF03148">
    <property type="entry name" value="Tektin"/>
    <property type="match status" value="1"/>
</dbReference>
<dbReference type="GO" id="GO:0060294">
    <property type="term" value="P:cilium movement involved in cell motility"/>
    <property type="evidence" value="ECO:0007669"/>
    <property type="project" value="UniProtKB-UniRule"/>
</dbReference>
<keyword evidence="13" id="KW-1185">Reference proteome</keyword>
<dbReference type="GO" id="GO:0005930">
    <property type="term" value="C:axoneme"/>
    <property type="evidence" value="ECO:0007669"/>
    <property type="project" value="UniProtKB-SubCell"/>
</dbReference>
<comment type="function">
    <text evidence="9">Microtubule inner protein (MIP) part of the dynein-decorated doublet microtubules (DMTs) in cilia and flagellar axoneme. Forms filamentous polymers in the walls of ciliary and flagellar microtubules.</text>
</comment>
<keyword evidence="3" id="KW-0963">Cytoplasm</keyword>
<dbReference type="GO" id="GO:0015630">
    <property type="term" value="C:microtubule cytoskeleton"/>
    <property type="evidence" value="ECO:0007669"/>
    <property type="project" value="UniProtKB-UniRule"/>
</dbReference>
<dbReference type="PANTHER" id="PTHR19960">
    <property type="entry name" value="TEKTIN"/>
    <property type="match status" value="1"/>
</dbReference>
<sequence>MSEMKMPHTFLPQQQRLRNPLWDYGIPDAELSRSRVIADSQTLMDQSYKAAERMQEDVNKKLEQRIQDIRMWRQELHKKLEEMVQEIEMLVTLRTRIEWAIKNCLEALRITLQCLAEREKNVGIVRDEVERELMKERELIEKVNLRLQCTLKQTNEQIRLSRSSKYYLERDLQDKLQAEQIDGCCWDLTNTAPKQHYAKEPNLTASG</sequence>
<dbReference type="EMBL" id="JAINUG010000011">
    <property type="protein sequence ID" value="KAJ8414977.1"/>
    <property type="molecule type" value="Genomic_DNA"/>
</dbReference>
<keyword evidence="6 11" id="KW-0969">Cilium</keyword>
<comment type="subcellular location">
    <subcellularLocation>
        <location evidence="11">Cytoplasm</location>
        <location evidence="11">Cytoskeleton</location>
        <location evidence="11">Cilium axoneme</location>
    </subcellularLocation>
    <subcellularLocation>
        <location evidence="1">Cytoplasm</location>
        <location evidence="1">Cytoskeleton</location>
        <location evidence="1">Flagellum axoneme</location>
    </subcellularLocation>
</comment>
<dbReference type="GO" id="GO:0060271">
    <property type="term" value="P:cilium assembly"/>
    <property type="evidence" value="ECO:0007669"/>
    <property type="project" value="UniProtKB-UniRule"/>
</dbReference>
<organism evidence="12 13">
    <name type="scientific">Aldrovandia affinis</name>
    <dbReference type="NCBI Taxonomy" id="143900"/>
    <lineage>
        <taxon>Eukaryota</taxon>
        <taxon>Metazoa</taxon>
        <taxon>Chordata</taxon>
        <taxon>Craniata</taxon>
        <taxon>Vertebrata</taxon>
        <taxon>Euteleostomi</taxon>
        <taxon>Actinopterygii</taxon>
        <taxon>Neopterygii</taxon>
        <taxon>Teleostei</taxon>
        <taxon>Notacanthiformes</taxon>
        <taxon>Halosauridae</taxon>
        <taxon>Aldrovandia</taxon>
    </lineage>
</organism>
<dbReference type="AlphaFoldDB" id="A0AAD7T5X0"/>
<evidence type="ECO:0000313" key="12">
    <source>
        <dbReference type="EMBL" id="KAJ8414977.1"/>
    </source>
</evidence>
<proteinExistence type="inferred from homology"/>
<dbReference type="InterPro" id="IPR000435">
    <property type="entry name" value="Tektins"/>
</dbReference>
<evidence type="ECO:0000256" key="5">
    <source>
        <dbReference type="ARBA" id="ARBA00023054"/>
    </source>
</evidence>
<gene>
    <name evidence="12" type="ORF">AAFF_G00025000</name>
</gene>
<keyword evidence="4 11" id="KW-0282">Flagellum</keyword>
<comment type="similarity">
    <text evidence="2 11">Belongs to the tektin family.</text>
</comment>
<keyword evidence="8 11" id="KW-0966">Cell projection</keyword>
<comment type="caution">
    <text evidence="12">The sequence shown here is derived from an EMBL/GenBank/DDBJ whole genome shotgun (WGS) entry which is preliminary data.</text>
</comment>
<dbReference type="PANTHER" id="PTHR19960:SF25">
    <property type="entry name" value="TEKTIN-1"/>
    <property type="match status" value="1"/>
</dbReference>
<evidence type="ECO:0000256" key="1">
    <source>
        <dbReference type="ARBA" id="ARBA00004611"/>
    </source>
</evidence>
<evidence type="ECO:0000256" key="3">
    <source>
        <dbReference type="ARBA" id="ARBA00022490"/>
    </source>
</evidence>
<dbReference type="InterPro" id="IPR048256">
    <property type="entry name" value="Tektin-like"/>
</dbReference>
<evidence type="ECO:0000256" key="4">
    <source>
        <dbReference type="ARBA" id="ARBA00022846"/>
    </source>
</evidence>
<keyword evidence="7" id="KW-0206">Cytoskeleton</keyword>
<evidence type="ECO:0000256" key="11">
    <source>
        <dbReference type="RuleBase" id="RU367040"/>
    </source>
</evidence>
<protein>
    <recommendedName>
        <fullName evidence="11">Tektin</fullName>
    </recommendedName>
</protein>
<dbReference type="Proteomes" id="UP001221898">
    <property type="component" value="Unassembled WGS sequence"/>
</dbReference>
<comment type="subunit">
    <text evidence="10">Microtubule inner protein component of sperm flagellar doublet microtubules.</text>
</comment>
<name>A0AAD7T5X0_9TELE</name>
<evidence type="ECO:0000256" key="9">
    <source>
        <dbReference type="ARBA" id="ARBA00045224"/>
    </source>
</evidence>
<dbReference type="GO" id="GO:0005634">
    <property type="term" value="C:nucleus"/>
    <property type="evidence" value="ECO:0007669"/>
    <property type="project" value="TreeGrafter"/>
</dbReference>
<evidence type="ECO:0000256" key="2">
    <source>
        <dbReference type="ARBA" id="ARBA00007209"/>
    </source>
</evidence>
<keyword evidence="5" id="KW-0175">Coiled coil</keyword>
<reference evidence="12" key="1">
    <citation type="journal article" date="2023" name="Science">
        <title>Genome structures resolve the early diversification of teleost fishes.</title>
        <authorList>
            <person name="Parey E."/>
            <person name="Louis A."/>
            <person name="Montfort J."/>
            <person name="Bouchez O."/>
            <person name="Roques C."/>
            <person name="Iampietro C."/>
            <person name="Lluch J."/>
            <person name="Castinel A."/>
            <person name="Donnadieu C."/>
            <person name="Desvignes T."/>
            <person name="Floi Bucao C."/>
            <person name="Jouanno E."/>
            <person name="Wen M."/>
            <person name="Mejri S."/>
            <person name="Dirks R."/>
            <person name="Jansen H."/>
            <person name="Henkel C."/>
            <person name="Chen W.J."/>
            <person name="Zahm M."/>
            <person name="Cabau C."/>
            <person name="Klopp C."/>
            <person name="Thompson A.W."/>
            <person name="Robinson-Rechavi M."/>
            <person name="Braasch I."/>
            <person name="Lecointre G."/>
            <person name="Bobe J."/>
            <person name="Postlethwait J.H."/>
            <person name="Berthelot C."/>
            <person name="Roest Crollius H."/>
            <person name="Guiguen Y."/>
        </authorList>
    </citation>
    <scope>NUCLEOTIDE SEQUENCE</scope>
    <source>
        <strain evidence="12">NC1722</strain>
    </source>
</reference>
<evidence type="ECO:0000256" key="6">
    <source>
        <dbReference type="ARBA" id="ARBA00023069"/>
    </source>
</evidence>
<evidence type="ECO:0000313" key="13">
    <source>
        <dbReference type="Proteomes" id="UP001221898"/>
    </source>
</evidence>